<dbReference type="InterPro" id="IPR009291">
    <property type="entry name" value="Vps62"/>
</dbReference>
<comment type="caution">
    <text evidence="2">The sequence shown here is derived from an EMBL/GenBank/DDBJ whole genome shotgun (WGS) entry which is preliminary data.</text>
</comment>
<evidence type="ECO:0000313" key="2">
    <source>
        <dbReference type="EMBL" id="KAL2530144.1"/>
    </source>
</evidence>
<gene>
    <name evidence="2" type="ORF">Fot_22745</name>
    <name evidence="3" type="ORF">Fot_23609</name>
</gene>
<protein>
    <submittedName>
        <fullName evidence="2">Uncharacterized protein</fullName>
    </submittedName>
</protein>
<evidence type="ECO:0000313" key="4">
    <source>
        <dbReference type="Proteomes" id="UP001604277"/>
    </source>
</evidence>
<evidence type="ECO:0000256" key="1">
    <source>
        <dbReference type="SAM" id="MobiDB-lite"/>
    </source>
</evidence>
<dbReference type="EMBL" id="JBFOLJ010000006">
    <property type="protein sequence ID" value="KAL2531008.1"/>
    <property type="molecule type" value="Genomic_DNA"/>
</dbReference>
<dbReference type="PANTHER" id="PTHR48166">
    <property type="entry name" value="EXPRESSED PROTEIN"/>
    <property type="match status" value="1"/>
</dbReference>
<dbReference type="Pfam" id="PF06101">
    <property type="entry name" value="Vps62"/>
    <property type="match status" value="1"/>
</dbReference>
<dbReference type="AlphaFoldDB" id="A0ABD1UYK6"/>
<dbReference type="EMBL" id="JBFOLJ010000006">
    <property type="protein sequence ID" value="KAL2530144.1"/>
    <property type="molecule type" value="Genomic_DNA"/>
</dbReference>
<proteinExistence type="predicted"/>
<organism evidence="2 4">
    <name type="scientific">Forsythia ovata</name>
    <dbReference type="NCBI Taxonomy" id="205694"/>
    <lineage>
        <taxon>Eukaryota</taxon>
        <taxon>Viridiplantae</taxon>
        <taxon>Streptophyta</taxon>
        <taxon>Embryophyta</taxon>
        <taxon>Tracheophyta</taxon>
        <taxon>Spermatophyta</taxon>
        <taxon>Magnoliopsida</taxon>
        <taxon>eudicotyledons</taxon>
        <taxon>Gunneridae</taxon>
        <taxon>Pentapetalae</taxon>
        <taxon>asterids</taxon>
        <taxon>lamiids</taxon>
        <taxon>Lamiales</taxon>
        <taxon>Oleaceae</taxon>
        <taxon>Forsythieae</taxon>
        <taxon>Forsythia</taxon>
    </lineage>
</organism>
<name>A0ABD1UYK6_9LAMI</name>
<dbReference type="Proteomes" id="UP001604277">
    <property type="component" value="Unassembled WGS sequence"/>
</dbReference>
<reference evidence="2" key="1">
    <citation type="submission" date="2024-07" db="EMBL/GenBank/DDBJ databases">
        <title>Two chromosome-level genome assemblies of Korean endemic species Abeliophyllum distichum and Forsythia ovata (Oleaceae).</title>
        <authorList>
            <person name="Mun J.H."/>
        </authorList>
    </citation>
    <scope>NUCLEOTIDE SEQUENCE</scope>
    <source>
        <strain evidence="2">KNKB202402200001</strain>
        <tissue evidence="2">Leaf</tissue>
    </source>
</reference>
<sequence>MRNLDQIQAIIRRYGPTVLFHPREAYLPSSVSWFFKNGALLYRKGDSVSLAFDSECFNLPREGTNDREYWIDLPTDGRNERVKHGNLENTELYHKHGKHHNLTKKSPLFSDST</sequence>
<evidence type="ECO:0000313" key="3">
    <source>
        <dbReference type="EMBL" id="KAL2531008.1"/>
    </source>
</evidence>
<dbReference type="PANTHER" id="PTHR48166:SF4">
    <property type="entry name" value="OS03G0142900 PROTEIN"/>
    <property type="match status" value="1"/>
</dbReference>
<reference evidence="4" key="2">
    <citation type="submission" date="2024-07" db="EMBL/GenBank/DDBJ databases">
        <title>Two chromosome-level genome assemblies of Korean endemic species Abeliophyllum distichum and Forsythia ovata (Oleaceae).</title>
        <authorList>
            <person name="Jang H."/>
        </authorList>
    </citation>
    <scope>NUCLEOTIDE SEQUENCE [LARGE SCALE GENOMIC DNA]</scope>
</reference>
<keyword evidence="4" id="KW-1185">Reference proteome</keyword>
<accession>A0ABD1UYK6</accession>
<feature type="region of interest" description="Disordered" evidence="1">
    <location>
        <begin position="94"/>
        <end position="113"/>
    </location>
</feature>